<dbReference type="GO" id="GO:0003677">
    <property type="term" value="F:DNA binding"/>
    <property type="evidence" value="ECO:0007669"/>
    <property type="project" value="InterPro"/>
</dbReference>
<evidence type="ECO:0000256" key="1">
    <source>
        <dbReference type="ARBA" id="ARBA00023172"/>
    </source>
</evidence>
<organism evidence="3 4">
    <name type="scientific">Rhodococcus erythropolis</name>
    <name type="common">Arthrobacter picolinophilus</name>
    <dbReference type="NCBI Taxonomy" id="1833"/>
    <lineage>
        <taxon>Bacteria</taxon>
        <taxon>Bacillati</taxon>
        <taxon>Actinomycetota</taxon>
        <taxon>Actinomycetes</taxon>
        <taxon>Mycobacteriales</taxon>
        <taxon>Nocardiaceae</taxon>
        <taxon>Rhodococcus</taxon>
        <taxon>Rhodococcus erythropolis group</taxon>
    </lineage>
</organism>
<protein>
    <submittedName>
        <fullName evidence="3">Site-specific integrase</fullName>
    </submittedName>
</protein>
<feature type="domain" description="Tyr recombinase" evidence="2">
    <location>
        <begin position="82"/>
        <end position="242"/>
    </location>
</feature>
<evidence type="ECO:0000313" key="4">
    <source>
        <dbReference type="Proteomes" id="UP001230933"/>
    </source>
</evidence>
<accession>A0AAX3VCD8</accession>
<proteinExistence type="predicted"/>
<dbReference type="Proteomes" id="UP001230933">
    <property type="component" value="Chromosome"/>
</dbReference>
<dbReference type="AlphaFoldDB" id="A0AAX3VCD8"/>
<dbReference type="RefSeq" id="WP_143542607.1">
    <property type="nucleotide sequence ID" value="NZ_CP124545.1"/>
</dbReference>
<gene>
    <name evidence="3" type="ORF">QIE55_14915</name>
</gene>
<sequence>MSTTTILDVAQQNLANKQVKASTVYHYLSTLRCLDLCEVPIEQATVGFLHNRLQTVLNQSTRNKHAIALRSMLGVQLKVSKGQPRIYTLAPLTTIHQAIESSRYKMYGFSMLYAGLRLGESVVKQRISGNVMLVDRQMLPNGTLSSAKSSGPVVVPEWFAAEYAQWNPKVTRNTVYLGLQRVGRNAEIEVTPHALRHKFATELVNNGCSPEILRRQLRHHSVQTSLTFYVQTTTDDVETQVKRAFG</sequence>
<dbReference type="InterPro" id="IPR013762">
    <property type="entry name" value="Integrase-like_cat_sf"/>
</dbReference>
<evidence type="ECO:0000259" key="2">
    <source>
        <dbReference type="PROSITE" id="PS51898"/>
    </source>
</evidence>
<reference evidence="3" key="1">
    <citation type="submission" date="2023-08" db="EMBL/GenBank/DDBJ databases">
        <title>Isolation and Characterization of Rhodococcus erythropolis MGMM8.</title>
        <authorList>
            <person name="Diabankana R.G.C."/>
            <person name="Afordoanyi D.M."/>
            <person name="Validov S.Z."/>
        </authorList>
    </citation>
    <scope>NUCLEOTIDE SEQUENCE</scope>
    <source>
        <strain evidence="3">MGMM8</strain>
    </source>
</reference>
<dbReference type="CDD" id="cd00397">
    <property type="entry name" value="DNA_BRE_C"/>
    <property type="match status" value="1"/>
</dbReference>
<evidence type="ECO:0000313" key="3">
    <source>
        <dbReference type="EMBL" id="WGV52430.2"/>
    </source>
</evidence>
<dbReference type="PROSITE" id="PS51898">
    <property type="entry name" value="TYR_RECOMBINASE"/>
    <property type="match status" value="1"/>
</dbReference>
<dbReference type="SUPFAM" id="SSF56349">
    <property type="entry name" value="DNA breaking-rejoining enzymes"/>
    <property type="match status" value="1"/>
</dbReference>
<dbReference type="InterPro" id="IPR011010">
    <property type="entry name" value="DNA_brk_join_enz"/>
</dbReference>
<dbReference type="GO" id="GO:0006310">
    <property type="term" value="P:DNA recombination"/>
    <property type="evidence" value="ECO:0007669"/>
    <property type="project" value="UniProtKB-KW"/>
</dbReference>
<name>A0AAX3VCD8_RHOER</name>
<dbReference type="Gene3D" id="1.10.443.10">
    <property type="entry name" value="Intergrase catalytic core"/>
    <property type="match status" value="1"/>
</dbReference>
<dbReference type="GO" id="GO:0015074">
    <property type="term" value="P:DNA integration"/>
    <property type="evidence" value="ECO:0007669"/>
    <property type="project" value="InterPro"/>
</dbReference>
<dbReference type="Pfam" id="PF00589">
    <property type="entry name" value="Phage_integrase"/>
    <property type="match status" value="1"/>
</dbReference>
<keyword evidence="1" id="KW-0233">DNA recombination</keyword>
<dbReference type="EMBL" id="CP124545">
    <property type="protein sequence ID" value="WGV52430.2"/>
    <property type="molecule type" value="Genomic_DNA"/>
</dbReference>
<dbReference type="InterPro" id="IPR002104">
    <property type="entry name" value="Integrase_catalytic"/>
</dbReference>